<dbReference type="Proteomes" id="UP000254938">
    <property type="component" value="Unassembled WGS sequence"/>
</dbReference>
<evidence type="ECO:0000313" key="2">
    <source>
        <dbReference type="EMBL" id="STS78482.1"/>
    </source>
</evidence>
<dbReference type="InterPro" id="IPR000182">
    <property type="entry name" value="GNAT_dom"/>
</dbReference>
<dbReference type="Pfam" id="PF00583">
    <property type="entry name" value="Acetyltransf_1"/>
    <property type="match status" value="1"/>
</dbReference>
<accession>A0A377TFN1</accession>
<organism evidence="2 3">
    <name type="scientific">Klebsiella pneumoniae</name>
    <dbReference type="NCBI Taxonomy" id="573"/>
    <lineage>
        <taxon>Bacteria</taxon>
        <taxon>Pseudomonadati</taxon>
        <taxon>Pseudomonadota</taxon>
        <taxon>Gammaproteobacteria</taxon>
        <taxon>Enterobacterales</taxon>
        <taxon>Enterobacteriaceae</taxon>
        <taxon>Klebsiella/Raoultella group</taxon>
        <taxon>Klebsiella</taxon>
        <taxon>Klebsiella pneumoniae complex</taxon>
    </lineage>
</organism>
<dbReference type="Gene3D" id="3.40.630.30">
    <property type="match status" value="1"/>
</dbReference>
<dbReference type="AlphaFoldDB" id="A0A377TFN1"/>
<dbReference type="EMBL" id="UGKQ01000001">
    <property type="protein sequence ID" value="STS78482.1"/>
    <property type="molecule type" value="Genomic_DNA"/>
</dbReference>
<evidence type="ECO:0000313" key="3">
    <source>
        <dbReference type="Proteomes" id="UP000254938"/>
    </source>
</evidence>
<dbReference type="SUPFAM" id="SSF55729">
    <property type="entry name" value="Acyl-CoA N-acyltransferases (Nat)"/>
    <property type="match status" value="1"/>
</dbReference>
<dbReference type="PROSITE" id="PS51186">
    <property type="entry name" value="GNAT"/>
    <property type="match status" value="1"/>
</dbReference>
<dbReference type="InterPro" id="IPR016181">
    <property type="entry name" value="Acyl_CoA_acyltransferase"/>
</dbReference>
<sequence>MTDTAANEIERHLPLIFENEANGILQDLIGTPTLMGMMMFATEEEVMAARNYIIGVFEECYRVGHLRIMGAADEGTLFGYSLIFGHPSANYSLYCHKIYVYEQYRGNGIGSQMLTGILSLPNEVGLVCSPDLIPFYESAGMHFKGNFTTPSDAGFTKTRGMYEGLCVMSTDNSGETNGLPIFMLNDSDIDNIIQAIVSAKK</sequence>
<protein>
    <recommendedName>
        <fullName evidence="1">N-acetyltransferase domain-containing protein</fullName>
    </recommendedName>
</protein>
<feature type="domain" description="N-acetyltransferase" evidence="1">
    <location>
        <begin position="29"/>
        <end position="173"/>
    </location>
</feature>
<dbReference type="GO" id="GO:0016747">
    <property type="term" value="F:acyltransferase activity, transferring groups other than amino-acyl groups"/>
    <property type="evidence" value="ECO:0007669"/>
    <property type="project" value="InterPro"/>
</dbReference>
<reference evidence="2 3" key="1">
    <citation type="submission" date="2018-06" db="EMBL/GenBank/DDBJ databases">
        <authorList>
            <consortium name="Pathogen Informatics"/>
            <person name="Doyle S."/>
        </authorList>
    </citation>
    <scope>NUCLEOTIDE SEQUENCE [LARGE SCALE GENOMIC DNA]</scope>
    <source>
        <strain evidence="2 3">NCTC9140</strain>
    </source>
</reference>
<dbReference type="RefSeq" id="WP_040213453.1">
    <property type="nucleotide sequence ID" value="NZ_CABDWK010000001.1"/>
</dbReference>
<evidence type="ECO:0000259" key="1">
    <source>
        <dbReference type="PROSITE" id="PS51186"/>
    </source>
</evidence>
<gene>
    <name evidence="2" type="ORF">NCTC9140_00114</name>
</gene>
<proteinExistence type="predicted"/>
<dbReference type="CDD" id="cd04301">
    <property type="entry name" value="NAT_SF"/>
    <property type="match status" value="1"/>
</dbReference>
<name>A0A377TFN1_KLEPN</name>